<dbReference type="FunFam" id="3.60.40.10:FF:000002">
    <property type="entry name" value="Serine/threonine phosphatase stp"/>
    <property type="match status" value="1"/>
</dbReference>
<dbReference type="InterPro" id="IPR015655">
    <property type="entry name" value="PP2C"/>
</dbReference>
<dbReference type="EMBL" id="CADCUE010000067">
    <property type="protein sequence ID" value="CAA9322279.1"/>
    <property type="molecule type" value="Genomic_DNA"/>
</dbReference>
<evidence type="ECO:0000256" key="9">
    <source>
        <dbReference type="ARBA" id="ARBA00071184"/>
    </source>
</evidence>
<evidence type="ECO:0000256" key="8">
    <source>
        <dbReference type="ARBA" id="ARBA00048336"/>
    </source>
</evidence>
<accession>A0A6J4L404</accession>
<dbReference type="GO" id="GO:0046872">
    <property type="term" value="F:metal ion binding"/>
    <property type="evidence" value="ECO:0007669"/>
    <property type="project" value="UniProtKB-KW"/>
</dbReference>
<feature type="transmembrane region" description="Helical" evidence="13">
    <location>
        <begin position="304"/>
        <end position="324"/>
    </location>
</feature>
<dbReference type="Pfam" id="PF13672">
    <property type="entry name" value="PP2C_2"/>
    <property type="match status" value="1"/>
</dbReference>
<dbReference type="SMART" id="SM00332">
    <property type="entry name" value="PP2Cc"/>
    <property type="match status" value="1"/>
</dbReference>
<comment type="cofactor">
    <cofactor evidence="1">
        <name>Mn(2+)</name>
        <dbReference type="ChEBI" id="CHEBI:29035"/>
    </cofactor>
</comment>
<comment type="catalytic activity">
    <reaction evidence="7">
        <text>O-phospho-L-seryl-[protein] + H2O = L-seryl-[protein] + phosphate</text>
        <dbReference type="Rhea" id="RHEA:20629"/>
        <dbReference type="Rhea" id="RHEA-COMP:9863"/>
        <dbReference type="Rhea" id="RHEA-COMP:11604"/>
        <dbReference type="ChEBI" id="CHEBI:15377"/>
        <dbReference type="ChEBI" id="CHEBI:29999"/>
        <dbReference type="ChEBI" id="CHEBI:43474"/>
        <dbReference type="ChEBI" id="CHEBI:83421"/>
        <dbReference type="EC" id="3.1.3.16"/>
    </reaction>
</comment>
<evidence type="ECO:0000256" key="7">
    <source>
        <dbReference type="ARBA" id="ARBA00047761"/>
    </source>
</evidence>
<evidence type="ECO:0000256" key="6">
    <source>
        <dbReference type="ARBA" id="ARBA00023211"/>
    </source>
</evidence>
<evidence type="ECO:0000256" key="10">
    <source>
        <dbReference type="ARBA" id="ARBA00077741"/>
    </source>
</evidence>
<name>A0A6J4L404_9ACTN</name>
<keyword evidence="3" id="KW-0479">Metal-binding</keyword>
<evidence type="ECO:0000259" key="14">
    <source>
        <dbReference type="PROSITE" id="PS51746"/>
    </source>
</evidence>
<evidence type="ECO:0000256" key="2">
    <source>
        <dbReference type="ARBA" id="ARBA00013081"/>
    </source>
</evidence>
<feature type="domain" description="PPM-type phosphatase" evidence="14">
    <location>
        <begin position="6"/>
        <end position="237"/>
    </location>
</feature>
<reference evidence="15" key="1">
    <citation type="submission" date="2020-02" db="EMBL/GenBank/DDBJ databases">
        <authorList>
            <person name="Meier V. D."/>
        </authorList>
    </citation>
    <scope>NUCLEOTIDE SEQUENCE</scope>
    <source>
        <strain evidence="15">AVDCRST_MAG16</strain>
    </source>
</reference>
<feature type="compositionally biased region" description="Low complexity" evidence="12">
    <location>
        <begin position="419"/>
        <end position="433"/>
    </location>
</feature>
<evidence type="ECO:0000313" key="15">
    <source>
        <dbReference type="EMBL" id="CAA9322279.1"/>
    </source>
</evidence>
<dbReference type="AlphaFoldDB" id="A0A6J4L404"/>
<dbReference type="GO" id="GO:0004722">
    <property type="term" value="F:protein serine/threonine phosphatase activity"/>
    <property type="evidence" value="ECO:0007669"/>
    <property type="project" value="UniProtKB-EC"/>
</dbReference>
<comment type="catalytic activity">
    <reaction evidence="8">
        <text>O-phospho-L-threonyl-[protein] + H2O = L-threonyl-[protein] + phosphate</text>
        <dbReference type="Rhea" id="RHEA:47004"/>
        <dbReference type="Rhea" id="RHEA-COMP:11060"/>
        <dbReference type="Rhea" id="RHEA-COMP:11605"/>
        <dbReference type="ChEBI" id="CHEBI:15377"/>
        <dbReference type="ChEBI" id="CHEBI:30013"/>
        <dbReference type="ChEBI" id="CHEBI:43474"/>
        <dbReference type="ChEBI" id="CHEBI:61977"/>
        <dbReference type="EC" id="3.1.3.16"/>
    </reaction>
</comment>
<evidence type="ECO:0000256" key="5">
    <source>
        <dbReference type="ARBA" id="ARBA00022912"/>
    </source>
</evidence>
<proteinExistence type="predicted"/>
<evidence type="ECO:0000256" key="3">
    <source>
        <dbReference type="ARBA" id="ARBA00022723"/>
    </source>
</evidence>
<keyword evidence="5" id="KW-0904">Protein phosphatase</keyword>
<dbReference type="CDD" id="cd00143">
    <property type="entry name" value="PP2Cc"/>
    <property type="match status" value="1"/>
</dbReference>
<keyword evidence="13" id="KW-1133">Transmembrane helix</keyword>
<dbReference type="PROSITE" id="PS51746">
    <property type="entry name" value="PPM_2"/>
    <property type="match status" value="1"/>
</dbReference>
<sequence>MTLALRFAARSHTGLLREGNEDSVYAGPRVLAVADGMGGHAAGEVASAVAIAALAPLDEDVPGSDLLDVLRDRAAAANDHLRDLVHGDQALDGMGTTLTAFLFAGSRLGMLHIGDSRAYLLRDGVLTQITHDHTLVQALVDDGRISEEEASSHPQRSLITRALDGRGGIEPDLSVREVRSGDRYLLCTDGLTGPVGRLETLQEALEIADPQAACDRLVQLALRGGGPDNVTVVVADVVDAQGVRPSPAVVAGAAADRPQAPPAGISETSAARARTAEGRDVTPLPRPAAEPQTGSRPDRTRTMLVGLLVLGLVVAAAVGGWAYVRSQYYVGVDGQEVAIFRGVSGSVAGLHFSEVSERTELTTERLDRLALSRVQRGIVAADRRDAEAIVARLEDDNPECTPADEVPSTLPTPAPSGTPAPGATASPAPGEAPVPNALAPLCPAGAS</sequence>
<dbReference type="SUPFAM" id="SSF81606">
    <property type="entry name" value="PP2C-like"/>
    <property type="match status" value="1"/>
</dbReference>
<evidence type="ECO:0000256" key="11">
    <source>
        <dbReference type="ARBA" id="ARBA00079123"/>
    </source>
</evidence>
<evidence type="ECO:0000256" key="4">
    <source>
        <dbReference type="ARBA" id="ARBA00022801"/>
    </source>
</evidence>
<feature type="region of interest" description="Disordered" evidence="12">
    <location>
        <begin position="395"/>
        <end position="447"/>
    </location>
</feature>
<dbReference type="SMART" id="SM00331">
    <property type="entry name" value="PP2C_SIG"/>
    <property type="match status" value="1"/>
</dbReference>
<keyword evidence="13" id="KW-0472">Membrane</keyword>
<keyword evidence="4 15" id="KW-0378">Hydrolase</keyword>
<dbReference type="Gene3D" id="3.60.40.10">
    <property type="entry name" value="PPM-type phosphatase domain"/>
    <property type="match status" value="1"/>
</dbReference>
<evidence type="ECO:0000256" key="12">
    <source>
        <dbReference type="SAM" id="MobiDB-lite"/>
    </source>
</evidence>
<dbReference type="PANTHER" id="PTHR47992">
    <property type="entry name" value="PROTEIN PHOSPHATASE"/>
    <property type="match status" value="1"/>
</dbReference>
<dbReference type="EC" id="3.1.3.16" evidence="2"/>
<evidence type="ECO:0000256" key="13">
    <source>
        <dbReference type="SAM" id="Phobius"/>
    </source>
</evidence>
<dbReference type="InterPro" id="IPR036457">
    <property type="entry name" value="PPM-type-like_dom_sf"/>
</dbReference>
<gene>
    <name evidence="15" type="ORF">AVDCRST_MAG16-857</name>
</gene>
<feature type="region of interest" description="Disordered" evidence="12">
    <location>
        <begin position="251"/>
        <end position="298"/>
    </location>
</feature>
<keyword evidence="13" id="KW-0812">Transmembrane</keyword>
<dbReference type="InterPro" id="IPR001932">
    <property type="entry name" value="PPM-type_phosphatase-like_dom"/>
</dbReference>
<organism evidence="15">
    <name type="scientific">uncultured Frankineae bacterium</name>
    <dbReference type="NCBI Taxonomy" id="437475"/>
    <lineage>
        <taxon>Bacteria</taxon>
        <taxon>Bacillati</taxon>
        <taxon>Actinomycetota</taxon>
        <taxon>Actinomycetes</taxon>
        <taxon>Frankiales</taxon>
        <taxon>environmental samples</taxon>
    </lineage>
</organism>
<evidence type="ECO:0000256" key="1">
    <source>
        <dbReference type="ARBA" id="ARBA00001936"/>
    </source>
</evidence>
<protein>
    <recommendedName>
        <fullName evidence="9">Serine/threonine protein phosphatase PstP</fullName>
        <ecNumber evidence="2">3.1.3.16</ecNumber>
    </recommendedName>
    <alternativeName>
        <fullName evidence="11">Mycobacterial Ser/Thr phosphatase</fullName>
    </alternativeName>
    <alternativeName>
        <fullName evidence="10">PP2C-family Ser/Thr phosphatase</fullName>
    </alternativeName>
</protein>
<keyword evidence="6" id="KW-0464">Manganese</keyword>